<evidence type="ECO:0000313" key="5">
    <source>
        <dbReference type="EMBL" id="SFM98086.1"/>
    </source>
</evidence>
<evidence type="ECO:0000256" key="1">
    <source>
        <dbReference type="ARBA" id="ARBA00022729"/>
    </source>
</evidence>
<dbReference type="Pfam" id="PF13688">
    <property type="entry name" value="Reprolysin_5"/>
    <property type="match status" value="1"/>
</dbReference>
<proteinExistence type="predicted"/>
<dbReference type="SUPFAM" id="SSF55486">
    <property type="entry name" value="Metalloproteases ('zincins'), catalytic domain"/>
    <property type="match status" value="1"/>
</dbReference>
<dbReference type="GO" id="GO:0006509">
    <property type="term" value="P:membrane protein ectodomain proteolysis"/>
    <property type="evidence" value="ECO:0007669"/>
    <property type="project" value="TreeGrafter"/>
</dbReference>
<dbReference type="SMART" id="SM00042">
    <property type="entry name" value="CUB"/>
    <property type="match status" value="1"/>
</dbReference>
<dbReference type="EMBL" id="FOVD01000001">
    <property type="protein sequence ID" value="SFM98086.1"/>
    <property type="molecule type" value="Genomic_DNA"/>
</dbReference>
<keyword evidence="1 3" id="KW-0732">Signal</keyword>
<dbReference type="Gene3D" id="2.60.120.290">
    <property type="entry name" value="Spermadhesin, CUB domain"/>
    <property type="match status" value="1"/>
</dbReference>
<keyword evidence="2" id="KW-1015">Disulfide bond</keyword>
<dbReference type="InterPro" id="IPR026444">
    <property type="entry name" value="Secre_tail"/>
</dbReference>
<gene>
    <name evidence="5" type="ORF">SAMN05421594_0071</name>
</gene>
<name>A0A1I4VA62_CHROL</name>
<feature type="domain" description="Peptidase M12B" evidence="4">
    <location>
        <begin position="218"/>
        <end position="400"/>
    </location>
</feature>
<reference evidence="6" key="1">
    <citation type="submission" date="2016-10" db="EMBL/GenBank/DDBJ databases">
        <authorList>
            <person name="Varghese N."/>
            <person name="Submissions S."/>
        </authorList>
    </citation>
    <scope>NUCLEOTIDE SEQUENCE [LARGE SCALE GENOMIC DNA]</scope>
    <source>
        <strain evidence="6">DSM 25575</strain>
    </source>
</reference>
<dbReference type="AlphaFoldDB" id="A0A1I4VA62"/>
<dbReference type="Gene3D" id="3.40.390.10">
    <property type="entry name" value="Collagenase (Catalytic Domain)"/>
    <property type="match status" value="1"/>
</dbReference>
<feature type="chain" id="PRO_5011773703" evidence="3">
    <location>
        <begin position="22"/>
        <end position="723"/>
    </location>
</feature>
<evidence type="ECO:0000313" key="6">
    <source>
        <dbReference type="Proteomes" id="UP000198769"/>
    </source>
</evidence>
<sequence>MKMTRKILLLCLLQCFVLSFSQKLRPVAQKITEYHTEKNTFQKYDLFEVNKTSPKFAEYKRAATDITAITVKSAELKRLVKEKPEYFEISFPFDGGKQITVELYKNQIFTNDFKVVTNKGEIINYTPGAYYIGIVKGDNTSVAAFSFFDNDIVGVASTSELGNVILGKAKNSEDFVSYSESKLTGANPFVCGVDELKENQAKNISFDPASNKKAMTENCVRIYYEVCFKPYQNNNSDVATTTNWLTAVHNNIAALYSNDEIRIALNEIYIWTTQDPYTGTPNANLSSFRNNRQTFNGDLAHLINAPATTSVAYINSLCGTYKHAYSGISQTYSEVPVYSWTIQAMTHEMGHSLGSPHTHACAWNGNNTAIDGCGAQAGYSEGCTGPIPSTTVKGTIMSYCHLVSGVGISFSNGFGPQPAALIRSTIDSKPCLGTNCTTACGTTITQMNISNITQVSANAAFTDAVSTTWKYKLTKMDGTLVESGNTSSQALNFNNLQPATYYNLSIGTNCSASNAFQRTQVFLTDAAWCEGALFTDTGGQTAGYGNNETIVKTFYPASGALTMNFTEFALEQDYDFMYVYNGPSTASPLFSNGNNLTGNTVPGPFTSTHSSGAITVRFVSDPGVTGNGWKAGFSCAALGVDDVTKNDNGISIYPNPAKNMIVISSREGLKSYTIYDESGRLVISASSLKGNKQEVNISSIQTGNYIVTVETDKQTVNKKLIKH</sequence>
<dbReference type="InterPro" id="IPR035914">
    <property type="entry name" value="Sperma_CUB_dom_sf"/>
</dbReference>
<protein>
    <submittedName>
        <fullName evidence="5">Por secretion system C-terminal sorting domain-containing protein</fullName>
    </submittedName>
</protein>
<dbReference type="Pfam" id="PF18962">
    <property type="entry name" value="Por_Secre_tail"/>
    <property type="match status" value="1"/>
</dbReference>
<dbReference type="InterPro" id="IPR001590">
    <property type="entry name" value="Peptidase_M12B"/>
</dbReference>
<dbReference type="PANTHER" id="PTHR11905:SF159">
    <property type="entry name" value="ADAM METALLOPROTEASE"/>
    <property type="match status" value="1"/>
</dbReference>
<dbReference type="NCBIfam" id="TIGR04183">
    <property type="entry name" value="Por_Secre_tail"/>
    <property type="match status" value="1"/>
</dbReference>
<dbReference type="CDD" id="cd00041">
    <property type="entry name" value="CUB"/>
    <property type="match status" value="1"/>
</dbReference>
<dbReference type="PANTHER" id="PTHR11905">
    <property type="entry name" value="ADAM A DISINTEGRIN AND METALLOPROTEASE DOMAIN"/>
    <property type="match status" value="1"/>
</dbReference>
<feature type="signal peptide" evidence="3">
    <location>
        <begin position="1"/>
        <end position="21"/>
    </location>
</feature>
<dbReference type="Proteomes" id="UP000198769">
    <property type="component" value="Unassembled WGS sequence"/>
</dbReference>
<organism evidence="5 6">
    <name type="scientific">Chryseobacterium oleae</name>
    <dbReference type="NCBI Taxonomy" id="491207"/>
    <lineage>
        <taxon>Bacteria</taxon>
        <taxon>Pseudomonadati</taxon>
        <taxon>Bacteroidota</taxon>
        <taxon>Flavobacteriia</taxon>
        <taxon>Flavobacteriales</taxon>
        <taxon>Weeksellaceae</taxon>
        <taxon>Chryseobacterium group</taxon>
        <taxon>Chryseobacterium</taxon>
    </lineage>
</organism>
<dbReference type="InterPro" id="IPR000859">
    <property type="entry name" value="CUB_dom"/>
</dbReference>
<evidence type="ECO:0000256" key="2">
    <source>
        <dbReference type="ARBA" id="ARBA00023157"/>
    </source>
</evidence>
<evidence type="ECO:0000256" key="3">
    <source>
        <dbReference type="SAM" id="SignalP"/>
    </source>
</evidence>
<dbReference type="InterPro" id="IPR024079">
    <property type="entry name" value="MetalloPept_cat_dom_sf"/>
</dbReference>
<dbReference type="PROSITE" id="PS50215">
    <property type="entry name" value="ADAM_MEPRO"/>
    <property type="match status" value="1"/>
</dbReference>
<dbReference type="GO" id="GO:0004222">
    <property type="term" value="F:metalloendopeptidase activity"/>
    <property type="evidence" value="ECO:0007669"/>
    <property type="project" value="InterPro"/>
</dbReference>
<keyword evidence="6" id="KW-1185">Reference proteome</keyword>
<accession>A0A1I4VA62</accession>
<evidence type="ECO:0000259" key="4">
    <source>
        <dbReference type="PROSITE" id="PS50215"/>
    </source>
</evidence>
<dbReference type="SUPFAM" id="SSF49854">
    <property type="entry name" value="Spermadhesin, CUB domain"/>
    <property type="match status" value="1"/>
</dbReference>